<accession>A0A6J6CFK4</accession>
<evidence type="ECO:0000313" key="2">
    <source>
        <dbReference type="EMBL" id="CAB4550191.1"/>
    </source>
</evidence>
<feature type="compositionally biased region" description="Low complexity" evidence="1">
    <location>
        <begin position="41"/>
        <end position="81"/>
    </location>
</feature>
<dbReference type="EMBL" id="CAEZSR010000026">
    <property type="protein sequence ID" value="CAB4550191.1"/>
    <property type="molecule type" value="Genomic_DNA"/>
</dbReference>
<feature type="region of interest" description="Disordered" evidence="1">
    <location>
        <begin position="26"/>
        <end position="81"/>
    </location>
</feature>
<evidence type="ECO:0000256" key="1">
    <source>
        <dbReference type="SAM" id="MobiDB-lite"/>
    </source>
</evidence>
<gene>
    <name evidence="2" type="ORF">UFOPK1493_00996</name>
</gene>
<organism evidence="2">
    <name type="scientific">freshwater metagenome</name>
    <dbReference type="NCBI Taxonomy" id="449393"/>
    <lineage>
        <taxon>unclassified sequences</taxon>
        <taxon>metagenomes</taxon>
        <taxon>ecological metagenomes</taxon>
    </lineage>
</organism>
<name>A0A6J6CFK4_9ZZZZ</name>
<sequence length="216" mass="21296">MAAGVAVVAVVTGVIVAVTRGGDAPAVRPADSVLVDPSDGTASPNPGTAASASATTAPVTVPVEPTTPTSSNSSNSSNTAVTDPAAVDVSTFVGSWQGECDPFIDGSGGASGSRYEVTQTGPGSLEFAIVAMLYTGGCGTPGVEEGRLTFSLAATGESTVDGVPVVVFDGSAGATDIAMIPPDMLAAQTWFLSVDDRGLRISEDGVGFLPITGGRE</sequence>
<proteinExistence type="predicted"/>
<protein>
    <submittedName>
        <fullName evidence="2">Unannotated protein</fullName>
    </submittedName>
</protein>
<dbReference type="AlphaFoldDB" id="A0A6J6CFK4"/>
<reference evidence="2" key="1">
    <citation type="submission" date="2020-05" db="EMBL/GenBank/DDBJ databases">
        <authorList>
            <person name="Chiriac C."/>
            <person name="Salcher M."/>
            <person name="Ghai R."/>
            <person name="Kavagutti S V."/>
        </authorList>
    </citation>
    <scope>NUCLEOTIDE SEQUENCE</scope>
</reference>